<proteinExistence type="inferred from homology"/>
<dbReference type="Pfam" id="PF05103">
    <property type="entry name" value="DivIVA"/>
    <property type="match status" value="1"/>
</dbReference>
<evidence type="ECO:0000256" key="7">
    <source>
        <dbReference type="ARBA" id="ARBA00023306"/>
    </source>
</evidence>
<evidence type="ECO:0000256" key="9">
    <source>
        <dbReference type="SAM" id="Coils"/>
    </source>
</evidence>
<reference evidence="11 12" key="1">
    <citation type="submission" date="2018-05" db="EMBL/GenBank/DDBJ databases">
        <title>Genomic Encyclopedia of Archaeal and Bacterial Type Strains, Phase II (KMG-II): from individual species to whole genera.</title>
        <authorList>
            <person name="Goeker M."/>
        </authorList>
    </citation>
    <scope>NUCLEOTIDE SEQUENCE [LARGE SCALE GENOMIC DNA]</scope>
    <source>
        <strain evidence="11 12">DSM 45184</strain>
    </source>
</reference>
<dbReference type="Gene3D" id="1.20.5.2950">
    <property type="match status" value="1"/>
</dbReference>
<dbReference type="Gene3D" id="6.10.250.660">
    <property type="match status" value="1"/>
</dbReference>
<feature type="coiled-coil region" evidence="9">
    <location>
        <begin position="164"/>
        <end position="198"/>
    </location>
</feature>
<keyword evidence="5" id="KW-0132">Cell division</keyword>
<dbReference type="PANTHER" id="PTHR35794:SF2">
    <property type="entry name" value="CELL DIVISION PROTEIN DIVIVA"/>
    <property type="match status" value="1"/>
</dbReference>
<dbReference type="GO" id="GO:0051301">
    <property type="term" value="P:cell division"/>
    <property type="evidence" value="ECO:0007669"/>
    <property type="project" value="UniProtKB-KW"/>
</dbReference>
<dbReference type="RefSeq" id="WP_158319336.1">
    <property type="nucleotide sequence ID" value="NZ_BONA01000053.1"/>
</dbReference>
<organism evidence="11 12">
    <name type="scientific">Actinoplanes xinjiangensis</name>
    <dbReference type="NCBI Taxonomy" id="512350"/>
    <lineage>
        <taxon>Bacteria</taxon>
        <taxon>Bacillati</taxon>
        <taxon>Actinomycetota</taxon>
        <taxon>Actinomycetes</taxon>
        <taxon>Micromonosporales</taxon>
        <taxon>Micromonosporaceae</taxon>
        <taxon>Actinoplanes</taxon>
    </lineage>
</organism>
<feature type="region of interest" description="Disordered" evidence="10">
    <location>
        <begin position="85"/>
        <end position="105"/>
    </location>
</feature>
<feature type="region of interest" description="Disordered" evidence="10">
    <location>
        <begin position="1"/>
        <end position="25"/>
    </location>
</feature>
<evidence type="ECO:0000256" key="1">
    <source>
        <dbReference type="ARBA" id="ARBA00004496"/>
    </source>
</evidence>
<keyword evidence="4" id="KW-0963">Cytoplasm</keyword>
<comment type="subcellular location">
    <subcellularLocation>
        <location evidence="1">Cytoplasm</location>
    </subcellularLocation>
</comment>
<keyword evidence="12" id="KW-1185">Reference proteome</keyword>
<keyword evidence="6 9" id="KW-0175">Coiled coil</keyword>
<accession>A0A316FDY6</accession>
<protein>
    <recommendedName>
        <fullName evidence="3">Cell wall synthesis protein Wag31</fullName>
    </recommendedName>
    <alternativeName>
        <fullName evidence="8">Antigen 84</fullName>
    </alternativeName>
</protein>
<evidence type="ECO:0000256" key="2">
    <source>
        <dbReference type="ARBA" id="ARBA00009008"/>
    </source>
</evidence>
<keyword evidence="7" id="KW-0131">Cell cycle</keyword>
<evidence type="ECO:0000313" key="12">
    <source>
        <dbReference type="Proteomes" id="UP000245697"/>
    </source>
</evidence>
<comment type="caution">
    <text evidence="11">The sequence shown here is derived from an EMBL/GenBank/DDBJ whole genome shotgun (WGS) entry which is preliminary data.</text>
</comment>
<evidence type="ECO:0000256" key="8">
    <source>
        <dbReference type="ARBA" id="ARBA00031737"/>
    </source>
</evidence>
<evidence type="ECO:0000256" key="5">
    <source>
        <dbReference type="ARBA" id="ARBA00022618"/>
    </source>
</evidence>
<dbReference type="OrthoDB" id="9815492at2"/>
<evidence type="ECO:0000256" key="6">
    <source>
        <dbReference type="ARBA" id="ARBA00023054"/>
    </source>
</evidence>
<dbReference type="InterPro" id="IPR007793">
    <property type="entry name" value="DivIVA_fam"/>
</dbReference>
<evidence type="ECO:0000256" key="10">
    <source>
        <dbReference type="SAM" id="MobiDB-lite"/>
    </source>
</evidence>
<sequence>MSLSPAEIRNVAFSSPPPRVRSYDKGQVDAFVEKVQREMIRLRSQNRGLREELQGGPTRDELAARLERLEDDLARAEQHARDVRSELKRLRSSEGGELPPSPDGAGDFIDLAQRFADQHVRDAEREAEALHSAARTRADKLISEAQLLASTIDSDARARHAEAINSLFGDRAAALEEIDRLNRELDDLRESLRRQITRPVPEVLPRGIP</sequence>
<evidence type="ECO:0000256" key="4">
    <source>
        <dbReference type="ARBA" id="ARBA00022490"/>
    </source>
</evidence>
<evidence type="ECO:0000256" key="3">
    <source>
        <dbReference type="ARBA" id="ARBA00018787"/>
    </source>
</evidence>
<feature type="compositionally biased region" description="Basic and acidic residues" evidence="10">
    <location>
        <begin position="85"/>
        <end position="94"/>
    </location>
</feature>
<dbReference type="GO" id="GO:0005737">
    <property type="term" value="C:cytoplasm"/>
    <property type="evidence" value="ECO:0007669"/>
    <property type="project" value="UniProtKB-SubCell"/>
</dbReference>
<dbReference type="Proteomes" id="UP000245697">
    <property type="component" value="Unassembled WGS sequence"/>
</dbReference>
<comment type="similarity">
    <text evidence="2">Belongs to the DivIVA family.</text>
</comment>
<evidence type="ECO:0000313" key="11">
    <source>
        <dbReference type="EMBL" id="PWK46282.1"/>
    </source>
</evidence>
<dbReference type="PANTHER" id="PTHR35794">
    <property type="entry name" value="CELL DIVISION PROTEIN DIVIVA"/>
    <property type="match status" value="1"/>
</dbReference>
<gene>
    <name evidence="11" type="ORF">BC793_110276</name>
</gene>
<dbReference type="InterPro" id="IPR019933">
    <property type="entry name" value="DivIVA_domain"/>
</dbReference>
<name>A0A316FDY6_9ACTN</name>
<dbReference type="AlphaFoldDB" id="A0A316FDY6"/>
<dbReference type="EMBL" id="QGGR01000010">
    <property type="protein sequence ID" value="PWK46282.1"/>
    <property type="molecule type" value="Genomic_DNA"/>
</dbReference>
<dbReference type="NCBIfam" id="TIGR03544">
    <property type="entry name" value="DivI1A_domain"/>
    <property type="match status" value="1"/>
</dbReference>